<dbReference type="SMART" id="SM00387">
    <property type="entry name" value="HATPase_c"/>
    <property type="match status" value="1"/>
</dbReference>
<dbReference type="CDD" id="cd16922">
    <property type="entry name" value="HATPase_EvgS-ArcB-TorS-like"/>
    <property type="match status" value="1"/>
</dbReference>
<keyword evidence="9" id="KW-1185">Reference proteome</keyword>
<feature type="modified residue" description="4-aspartylphosphate" evidence="5">
    <location>
        <position position="615"/>
    </location>
</feature>
<evidence type="ECO:0000313" key="8">
    <source>
        <dbReference type="EMBL" id="RNI25616.1"/>
    </source>
</evidence>
<dbReference type="SUPFAM" id="SSF47384">
    <property type="entry name" value="Homodimeric domain of signal transducing histidine kinase"/>
    <property type="match status" value="1"/>
</dbReference>
<dbReference type="Proteomes" id="UP000272117">
    <property type="component" value="Unassembled WGS sequence"/>
</dbReference>
<dbReference type="Gene3D" id="3.30.565.10">
    <property type="entry name" value="Histidine kinase-like ATPase, C-terminal domain"/>
    <property type="match status" value="1"/>
</dbReference>
<dbReference type="CDD" id="cd00082">
    <property type="entry name" value="HisKA"/>
    <property type="match status" value="1"/>
</dbReference>
<dbReference type="Pfam" id="PF00072">
    <property type="entry name" value="Response_reg"/>
    <property type="match status" value="1"/>
</dbReference>
<dbReference type="PROSITE" id="PS50110">
    <property type="entry name" value="RESPONSE_REGULATORY"/>
    <property type="match status" value="1"/>
</dbReference>
<evidence type="ECO:0000256" key="5">
    <source>
        <dbReference type="PROSITE-ProRule" id="PRU00169"/>
    </source>
</evidence>
<evidence type="ECO:0000256" key="4">
    <source>
        <dbReference type="ARBA" id="ARBA00023012"/>
    </source>
</evidence>
<sequence length="687" mass="76412">MKSAPISVNESSNMNEWQSLQFPRTTSDSYYSKHLEGIDTLFKIPTPSISLSSFNQGIKSVITLVKEQVMAFLSISTDKAWKRKMIGLGEAVQFGTAFQNGSYANSGFYVFRDSSFRSNVKEGGYGMDTIFSVPPKFSLYRFEGSKAFPLGSYINSIDDIQVHAKSAQDLHSLSKTASLSEEVNSLLEAGFWEYSLESEAFFCSEYIYDLLRIPSSITLTSFASLLPYVAEEGQAYLINAWEELVNNGEDLNCLVEVLGEEESLWMRVKGKSISRTTKGTKVIGTIQNVTEQVRKERALVSEKIAAEHAAQVKAEFVSYMSHEIRTPLNAIMGLTYLLLQEDGLKEEYKENLNSIHFSSQSLLALINNTLDYSKMEAGKVELEKVNFHLKDLLKNTHQALCLRSMEKKINFDLSIDPRTPAEVAGDPVRLMQILNNLLSNAIKFTEHGSVKLGVEVIYQTNQEWVLEFSVSDTGIGIPAEKQDAIFDSFTQVNTSTHREYGGTGLGLSITKNLVELHKGTIQVKSVEGEGSIFSVRLKFVKPQASLVTLPKSAGSKIPYSKLRGVKILVVDDNVMNKTVATKLLTNWHAEVDTAEDGLAALSKINSTEYDLVLMDLYMPNLDGFQTVSTLREAGFQVPVIALTANASDAERKRIVEAGVNDYLTKPFVPQDLFNKLLQHIDLNKVPC</sequence>
<evidence type="ECO:0000313" key="9">
    <source>
        <dbReference type="Proteomes" id="UP000272117"/>
    </source>
</evidence>
<dbReference type="SMART" id="SM00388">
    <property type="entry name" value="HisKA"/>
    <property type="match status" value="1"/>
</dbReference>
<dbReference type="CDD" id="cd17546">
    <property type="entry name" value="REC_hyHK_CKI1_RcsC-like"/>
    <property type="match status" value="1"/>
</dbReference>
<dbReference type="InterPro" id="IPR011006">
    <property type="entry name" value="CheY-like_superfamily"/>
</dbReference>
<accession>A0A3M9MJE8</accession>
<evidence type="ECO:0000256" key="2">
    <source>
        <dbReference type="ARBA" id="ARBA00012438"/>
    </source>
</evidence>
<dbReference type="PANTHER" id="PTHR45339">
    <property type="entry name" value="HYBRID SIGNAL TRANSDUCTION HISTIDINE KINASE J"/>
    <property type="match status" value="1"/>
</dbReference>
<dbReference type="PRINTS" id="PR00344">
    <property type="entry name" value="BCTRLSENSOR"/>
</dbReference>
<dbReference type="InterPro" id="IPR004358">
    <property type="entry name" value="Sig_transdc_His_kin-like_C"/>
</dbReference>
<comment type="catalytic activity">
    <reaction evidence="1">
        <text>ATP + protein L-histidine = ADP + protein N-phospho-L-histidine.</text>
        <dbReference type="EC" id="2.7.13.3"/>
    </reaction>
</comment>
<dbReference type="OrthoDB" id="9797097at2"/>
<dbReference type="InterPro" id="IPR005467">
    <property type="entry name" value="His_kinase_dom"/>
</dbReference>
<gene>
    <name evidence="8" type="ORF">EFB08_12185</name>
</gene>
<dbReference type="InterPro" id="IPR036890">
    <property type="entry name" value="HATPase_C_sf"/>
</dbReference>
<name>A0A3M9MJE8_9BACT</name>
<dbReference type="InterPro" id="IPR001789">
    <property type="entry name" value="Sig_transdc_resp-reg_receiver"/>
</dbReference>
<reference evidence="8 9" key="1">
    <citation type="submission" date="2018-11" db="EMBL/GenBank/DDBJ databases">
        <title>Rufibacter latericius sp. nov., isolated from water in Baiyang Lake.</title>
        <authorList>
            <person name="Yang Y."/>
        </authorList>
    </citation>
    <scope>NUCLEOTIDE SEQUENCE [LARGE SCALE GENOMIC DNA]</scope>
    <source>
        <strain evidence="8 9">R-22-1c-1</strain>
    </source>
</reference>
<dbReference type="InterPro" id="IPR036097">
    <property type="entry name" value="HisK_dim/P_sf"/>
</dbReference>
<evidence type="ECO:0000256" key="3">
    <source>
        <dbReference type="ARBA" id="ARBA00022553"/>
    </source>
</evidence>
<dbReference type="Gene3D" id="3.40.50.2300">
    <property type="match status" value="1"/>
</dbReference>
<dbReference type="Pfam" id="PF02518">
    <property type="entry name" value="HATPase_c"/>
    <property type="match status" value="1"/>
</dbReference>
<dbReference type="AlphaFoldDB" id="A0A3M9MJE8"/>
<dbReference type="Pfam" id="PF00512">
    <property type="entry name" value="HisKA"/>
    <property type="match status" value="1"/>
</dbReference>
<evidence type="ECO:0000259" key="7">
    <source>
        <dbReference type="PROSITE" id="PS50110"/>
    </source>
</evidence>
<feature type="domain" description="Response regulatory" evidence="7">
    <location>
        <begin position="566"/>
        <end position="680"/>
    </location>
</feature>
<dbReference type="PANTHER" id="PTHR45339:SF1">
    <property type="entry name" value="HYBRID SIGNAL TRANSDUCTION HISTIDINE KINASE J"/>
    <property type="match status" value="1"/>
</dbReference>
<dbReference type="Gene3D" id="3.30.450.20">
    <property type="entry name" value="PAS domain"/>
    <property type="match status" value="1"/>
</dbReference>
<evidence type="ECO:0000259" key="6">
    <source>
        <dbReference type="PROSITE" id="PS50109"/>
    </source>
</evidence>
<protein>
    <recommendedName>
        <fullName evidence="2">histidine kinase</fullName>
        <ecNumber evidence="2">2.7.13.3</ecNumber>
    </recommendedName>
</protein>
<dbReference type="EMBL" id="RJJD01000008">
    <property type="protein sequence ID" value="RNI25616.1"/>
    <property type="molecule type" value="Genomic_DNA"/>
</dbReference>
<keyword evidence="4" id="KW-0902">Two-component regulatory system</keyword>
<dbReference type="GO" id="GO:0000155">
    <property type="term" value="F:phosphorelay sensor kinase activity"/>
    <property type="evidence" value="ECO:0007669"/>
    <property type="project" value="InterPro"/>
</dbReference>
<dbReference type="SUPFAM" id="SSF55874">
    <property type="entry name" value="ATPase domain of HSP90 chaperone/DNA topoisomerase II/histidine kinase"/>
    <property type="match status" value="1"/>
</dbReference>
<dbReference type="EC" id="2.7.13.3" evidence="2"/>
<evidence type="ECO:0000256" key="1">
    <source>
        <dbReference type="ARBA" id="ARBA00000085"/>
    </source>
</evidence>
<dbReference type="InterPro" id="IPR003661">
    <property type="entry name" value="HisK_dim/P_dom"/>
</dbReference>
<comment type="caution">
    <text evidence="8">The sequence shown here is derived from an EMBL/GenBank/DDBJ whole genome shotgun (WGS) entry which is preliminary data.</text>
</comment>
<dbReference type="InterPro" id="IPR003594">
    <property type="entry name" value="HATPase_dom"/>
</dbReference>
<dbReference type="FunFam" id="3.30.565.10:FF:000010">
    <property type="entry name" value="Sensor histidine kinase RcsC"/>
    <property type="match status" value="1"/>
</dbReference>
<dbReference type="Gene3D" id="1.10.287.130">
    <property type="match status" value="1"/>
</dbReference>
<dbReference type="PROSITE" id="PS50109">
    <property type="entry name" value="HIS_KIN"/>
    <property type="match status" value="1"/>
</dbReference>
<organism evidence="8 9">
    <name type="scientific">Rufibacter latericius</name>
    <dbReference type="NCBI Taxonomy" id="2487040"/>
    <lineage>
        <taxon>Bacteria</taxon>
        <taxon>Pseudomonadati</taxon>
        <taxon>Bacteroidota</taxon>
        <taxon>Cytophagia</taxon>
        <taxon>Cytophagales</taxon>
        <taxon>Hymenobacteraceae</taxon>
        <taxon>Rufibacter</taxon>
    </lineage>
</organism>
<proteinExistence type="predicted"/>
<feature type="domain" description="Histidine kinase" evidence="6">
    <location>
        <begin position="319"/>
        <end position="541"/>
    </location>
</feature>
<dbReference type="SUPFAM" id="SSF52172">
    <property type="entry name" value="CheY-like"/>
    <property type="match status" value="1"/>
</dbReference>
<keyword evidence="3 5" id="KW-0597">Phosphoprotein</keyword>
<dbReference type="SMART" id="SM00448">
    <property type="entry name" value="REC"/>
    <property type="match status" value="1"/>
</dbReference>